<reference evidence="1" key="1">
    <citation type="submission" date="2023-07" db="EMBL/GenBank/DDBJ databases">
        <title>Black Yeasts Isolated from many extreme environments.</title>
        <authorList>
            <person name="Coleine C."/>
            <person name="Stajich J.E."/>
            <person name="Selbmann L."/>
        </authorList>
    </citation>
    <scope>NUCLEOTIDE SEQUENCE</scope>
    <source>
        <strain evidence="1">CCFEE 5714</strain>
    </source>
</reference>
<protein>
    <submittedName>
        <fullName evidence="1">Uncharacterized protein</fullName>
    </submittedName>
</protein>
<evidence type="ECO:0000313" key="2">
    <source>
        <dbReference type="Proteomes" id="UP001281147"/>
    </source>
</evidence>
<sequence length="334" mass="39344">MSAPARISACALPPSLAWCSLVERSIKAWKSLYFKADKSLGMNARPHHQPEQMLRSCRSLDELLRRAGDIFMFWFFQRREAFLAQKRLIKWCPDALDEYILLPASPGYLSRRDCFFVSHFWHTTDDPDPDGDYLRQFQASLEPLEWSYIWVDWSCTPQAPRSDVEKQYFVRSLQTVSSIIRNCAFMWFYPPFEARLWILYEVAEFVLTSSGGLPETPDMEEYMKHIREMTQHGVRSVLDKYQYECKYEHDKAFLLSWLEVLVLLRRLRIEITDARLLLDYLTWLPTARRINLGMWLQLDKSNGFLIVNGVPWKFTAFPDVIIETSLSNPQSEPE</sequence>
<accession>A0ACC3N7Q4</accession>
<comment type="caution">
    <text evidence="1">The sequence shown here is derived from an EMBL/GenBank/DDBJ whole genome shotgun (WGS) entry which is preliminary data.</text>
</comment>
<dbReference type="EMBL" id="JAUTXU010000074">
    <property type="protein sequence ID" value="KAK3711666.1"/>
    <property type="molecule type" value="Genomic_DNA"/>
</dbReference>
<organism evidence="1 2">
    <name type="scientific">Vermiconidia calcicola</name>
    <dbReference type="NCBI Taxonomy" id="1690605"/>
    <lineage>
        <taxon>Eukaryota</taxon>
        <taxon>Fungi</taxon>
        <taxon>Dikarya</taxon>
        <taxon>Ascomycota</taxon>
        <taxon>Pezizomycotina</taxon>
        <taxon>Dothideomycetes</taxon>
        <taxon>Dothideomycetidae</taxon>
        <taxon>Mycosphaerellales</taxon>
        <taxon>Extremaceae</taxon>
        <taxon>Vermiconidia</taxon>
    </lineage>
</organism>
<dbReference type="Proteomes" id="UP001281147">
    <property type="component" value="Unassembled WGS sequence"/>
</dbReference>
<name>A0ACC3N7Q4_9PEZI</name>
<gene>
    <name evidence="1" type="ORF">LTR37_009442</name>
</gene>
<keyword evidence="2" id="KW-1185">Reference proteome</keyword>
<proteinExistence type="predicted"/>
<evidence type="ECO:0000313" key="1">
    <source>
        <dbReference type="EMBL" id="KAK3711666.1"/>
    </source>
</evidence>